<protein>
    <submittedName>
        <fullName evidence="1">Uncharacterized protein</fullName>
    </submittedName>
</protein>
<dbReference type="InterPro" id="IPR036770">
    <property type="entry name" value="Ankyrin_rpt-contain_sf"/>
</dbReference>
<dbReference type="SUPFAM" id="SSF48403">
    <property type="entry name" value="Ankyrin repeat"/>
    <property type="match status" value="1"/>
</dbReference>
<dbReference type="PROSITE" id="PS50088">
    <property type="entry name" value="ANK_REPEAT"/>
    <property type="match status" value="1"/>
</dbReference>
<dbReference type="InterPro" id="IPR002110">
    <property type="entry name" value="Ankyrin_rpt"/>
</dbReference>
<sequence>MSDPLKKLEVAISYRKFNNIKNIIQKNKDLVYYLTDDHLFDYFYLKEFDKLTKLLNLLPNNAVQNLLYSNHIIHLFTVTKPNDVQLLYKFIQQFDFNMCRNLNYGDYKYFSLLDVFVQNNCLGDTCSQIHKKVFDILYKKTKNCYQGDYFLNILIHNLILVKKKEINIEFLRTIINKDMLKYKEINVEHPLYLVVKLNHLPLLKLLLDQGVDINLSTLTSNCILNYSLYFGVSEDIVKYILDKNVATNKLDAMYDLPFQSMFIDFQHNKYSIEFRKKLLLKTDINHQDILGNTSLHYICMDDDWHKYSDILRSMKLNIHLKNKEGISVYDLMKEDKDFIALVNNNIINKIQEEDNIKLPEAKYAPYNLSNALLFDIMLYPYFLLKKYNNVSIPYDDNVITPTFDTTKYSIPENVLFACSKLALNIYRDVDQTVHVNPKLGQCIIDNKRDYLFIFIFINTMTSGHANCLIIDKPLKQIVHFEPNGANYAIDGTNMKPMYESIKKYFRKLLPDYKYIYPYDYLPQFGFQRLAMEGTPSTKRINDLGGYCLAWCFWFTELYLNNNHKNLKNLVDKTIKKMVGREYHFKEFIRNYANQMFNEKIGLFKDLQINERFLYTAWFPNSMLEYICKEVNDRTKKLIS</sequence>
<dbReference type="EMBL" id="MN740616">
    <property type="protein sequence ID" value="QHU35947.1"/>
    <property type="molecule type" value="Genomic_DNA"/>
</dbReference>
<dbReference type="AlphaFoldDB" id="A0A6C0LZ53"/>
<proteinExistence type="predicted"/>
<organism evidence="1">
    <name type="scientific">viral metagenome</name>
    <dbReference type="NCBI Taxonomy" id="1070528"/>
    <lineage>
        <taxon>unclassified sequences</taxon>
        <taxon>metagenomes</taxon>
        <taxon>organismal metagenomes</taxon>
    </lineage>
</organism>
<dbReference type="PROSITE" id="PS50297">
    <property type="entry name" value="ANK_REP_REGION"/>
    <property type="match status" value="1"/>
</dbReference>
<name>A0A6C0LZ53_9ZZZZ</name>
<accession>A0A6C0LZ53</accession>
<dbReference type="Gene3D" id="1.25.40.20">
    <property type="entry name" value="Ankyrin repeat-containing domain"/>
    <property type="match status" value="1"/>
</dbReference>
<evidence type="ECO:0000313" key="1">
    <source>
        <dbReference type="EMBL" id="QHU35947.1"/>
    </source>
</evidence>
<reference evidence="1" key="1">
    <citation type="journal article" date="2020" name="Nature">
        <title>Giant virus diversity and host interactions through global metagenomics.</title>
        <authorList>
            <person name="Schulz F."/>
            <person name="Roux S."/>
            <person name="Paez-Espino D."/>
            <person name="Jungbluth S."/>
            <person name="Walsh D.A."/>
            <person name="Denef V.J."/>
            <person name="McMahon K.D."/>
            <person name="Konstantinidis K.T."/>
            <person name="Eloe-Fadrosh E.A."/>
            <person name="Kyrpides N.C."/>
            <person name="Woyke T."/>
        </authorList>
    </citation>
    <scope>NUCLEOTIDE SEQUENCE</scope>
    <source>
        <strain evidence="1">GVMAG-S-1035085-51</strain>
    </source>
</reference>